<dbReference type="Proteomes" id="UP000054771">
    <property type="component" value="Unassembled WGS sequence"/>
</dbReference>
<dbReference type="EMBL" id="CDMC01000005">
    <property type="protein sequence ID" value="CEL05144.1"/>
    <property type="molecule type" value="Genomic_DNA"/>
</dbReference>
<dbReference type="OrthoDB" id="5429716at2759"/>
<protein>
    <submittedName>
        <fullName evidence="2">Uncharacterized protein</fullName>
    </submittedName>
</protein>
<dbReference type="OMA" id="WESIHEQ"/>
<feature type="compositionally biased region" description="Acidic residues" evidence="1">
    <location>
        <begin position="258"/>
        <end position="272"/>
    </location>
</feature>
<organism evidence="2 3">
    <name type="scientific">Aspergillus calidoustus</name>
    <dbReference type="NCBI Taxonomy" id="454130"/>
    <lineage>
        <taxon>Eukaryota</taxon>
        <taxon>Fungi</taxon>
        <taxon>Dikarya</taxon>
        <taxon>Ascomycota</taxon>
        <taxon>Pezizomycotina</taxon>
        <taxon>Eurotiomycetes</taxon>
        <taxon>Eurotiomycetidae</taxon>
        <taxon>Eurotiales</taxon>
        <taxon>Aspergillaceae</taxon>
        <taxon>Aspergillus</taxon>
        <taxon>Aspergillus subgen. Nidulantes</taxon>
    </lineage>
</organism>
<evidence type="ECO:0000313" key="3">
    <source>
        <dbReference type="Proteomes" id="UP000054771"/>
    </source>
</evidence>
<feature type="region of interest" description="Disordered" evidence="1">
    <location>
        <begin position="245"/>
        <end position="281"/>
    </location>
</feature>
<accession>A0A0U5G458</accession>
<keyword evidence="3" id="KW-1185">Reference proteome</keyword>
<dbReference type="AlphaFoldDB" id="A0A0U5G458"/>
<evidence type="ECO:0000256" key="1">
    <source>
        <dbReference type="SAM" id="MobiDB-lite"/>
    </source>
</evidence>
<sequence length="311" mass="31910">MPTTTATLSWATTNWGPLTTPWSLPSACSKQAFIYETDGPLVGILSLDRPLVGLYAQCDNGLFTCYPEPTDPNAPSVLSEASATPTLGGYHAALVYSPAPACPEGWETVGAVGRAGDGPSVSRAGLFTVPYEADPGVPGPQVAYKDALASLLDPSETAVMCCPSSMTIHNNLIGGCRSSLQDYSISTACVTYFPVAGMSRTDVQWSMSAGLISWMTETTTYSASDVPSLVAEAVVQPLVLLHKPTDLAGGSGEGSGDSGEDTEGSTAEEDPSETNAAAALRGGDGGWGVPGRVLLNAVGSIVLGAAMVLLR</sequence>
<reference evidence="3" key="1">
    <citation type="journal article" date="2016" name="Genome Announc.">
        <title>Draft genome sequences of fungus Aspergillus calidoustus.</title>
        <authorList>
            <person name="Horn F."/>
            <person name="Linde J."/>
            <person name="Mattern D.J."/>
            <person name="Walther G."/>
            <person name="Guthke R."/>
            <person name="Scherlach K."/>
            <person name="Martin K."/>
            <person name="Brakhage A.A."/>
            <person name="Petzke L."/>
            <person name="Valiante V."/>
        </authorList>
    </citation>
    <scope>NUCLEOTIDE SEQUENCE [LARGE SCALE GENOMIC DNA]</scope>
    <source>
        <strain evidence="3">SF006504</strain>
    </source>
</reference>
<name>A0A0U5G458_ASPCI</name>
<gene>
    <name evidence="2" type="ORF">ASPCAL06264</name>
</gene>
<proteinExistence type="predicted"/>
<evidence type="ECO:0000313" key="2">
    <source>
        <dbReference type="EMBL" id="CEL05144.1"/>
    </source>
</evidence>